<comment type="caution">
    <text evidence="2">The sequence shown here is derived from an EMBL/GenBank/DDBJ whole genome shotgun (WGS) entry which is preliminary data.</text>
</comment>
<sequence>MPATDPVLVKLAGAGSVHSPLLLLRLFTLEADALKDDAGNRSGAGEARRHRISKVFMLSLAPDLEHFTLTHMGKPKEGGVSATWDANEIVPAAKKFRYTGILPELEEKLDMMFSEVAATGEHCWAPSLGKRHSSTGDDRLIDDEEEEVEPISTPMNAGDFGSCTRPTYSNEEDSSDTVRKRINKGKAKIGREKHAVRINIGSLVEETRSVGLAIREATNSSNQSYSIAEVVKELNKHEDIIGDNFLYDFATVFMLQKTNREMFLCLDEDKRVWWLKNRYRCMSQQLGP</sequence>
<evidence type="ECO:0000313" key="3">
    <source>
        <dbReference type="Proteomes" id="UP001418222"/>
    </source>
</evidence>
<evidence type="ECO:0000256" key="1">
    <source>
        <dbReference type="SAM" id="MobiDB-lite"/>
    </source>
</evidence>
<protein>
    <submittedName>
        <fullName evidence="2">Uncharacterized protein</fullName>
    </submittedName>
</protein>
<dbReference type="EMBL" id="JBBWWQ010000018">
    <property type="protein sequence ID" value="KAK8921775.1"/>
    <property type="molecule type" value="Genomic_DNA"/>
</dbReference>
<keyword evidence="3" id="KW-1185">Reference proteome</keyword>
<dbReference type="Proteomes" id="UP001418222">
    <property type="component" value="Unassembled WGS sequence"/>
</dbReference>
<dbReference type="PANTHER" id="PTHR47851:SF5">
    <property type="entry name" value="MYB_SANT-LIKE DOMAIN-CONTAINING PROTEIN"/>
    <property type="match status" value="1"/>
</dbReference>
<evidence type="ECO:0000313" key="2">
    <source>
        <dbReference type="EMBL" id="KAK8921775.1"/>
    </source>
</evidence>
<proteinExistence type="predicted"/>
<feature type="region of interest" description="Disordered" evidence="1">
    <location>
        <begin position="149"/>
        <end position="175"/>
    </location>
</feature>
<organism evidence="2 3">
    <name type="scientific">Platanthera zijinensis</name>
    <dbReference type="NCBI Taxonomy" id="2320716"/>
    <lineage>
        <taxon>Eukaryota</taxon>
        <taxon>Viridiplantae</taxon>
        <taxon>Streptophyta</taxon>
        <taxon>Embryophyta</taxon>
        <taxon>Tracheophyta</taxon>
        <taxon>Spermatophyta</taxon>
        <taxon>Magnoliopsida</taxon>
        <taxon>Liliopsida</taxon>
        <taxon>Asparagales</taxon>
        <taxon>Orchidaceae</taxon>
        <taxon>Orchidoideae</taxon>
        <taxon>Orchideae</taxon>
        <taxon>Orchidinae</taxon>
        <taxon>Platanthera</taxon>
    </lineage>
</organism>
<dbReference type="PANTHER" id="PTHR47851">
    <property type="entry name" value="OS06G0588700 PROTEIN-RELATED"/>
    <property type="match status" value="1"/>
</dbReference>
<gene>
    <name evidence="2" type="ORF">KSP39_PZI020833</name>
</gene>
<accession>A0AAP0FXF3</accession>
<name>A0AAP0FXF3_9ASPA</name>
<reference evidence="2 3" key="1">
    <citation type="journal article" date="2022" name="Nat. Plants">
        <title>Genomes of leafy and leafless Platanthera orchids illuminate the evolution of mycoheterotrophy.</title>
        <authorList>
            <person name="Li M.H."/>
            <person name="Liu K.W."/>
            <person name="Li Z."/>
            <person name="Lu H.C."/>
            <person name="Ye Q.L."/>
            <person name="Zhang D."/>
            <person name="Wang J.Y."/>
            <person name="Li Y.F."/>
            <person name="Zhong Z.M."/>
            <person name="Liu X."/>
            <person name="Yu X."/>
            <person name="Liu D.K."/>
            <person name="Tu X.D."/>
            <person name="Liu B."/>
            <person name="Hao Y."/>
            <person name="Liao X.Y."/>
            <person name="Jiang Y.T."/>
            <person name="Sun W.H."/>
            <person name="Chen J."/>
            <person name="Chen Y.Q."/>
            <person name="Ai Y."/>
            <person name="Zhai J.W."/>
            <person name="Wu S.S."/>
            <person name="Zhou Z."/>
            <person name="Hsiao Y.Y."/>
            <person name="Wu W.L."/>
            <person name="Chen Y.Y."/>
            <person name="Lin Y.F."/>
            <person name="Hsu J.L."/>
            <person name="Li C.Y."/>
            <person name="Wang Z.W."/>
            <person name="Zhao X."/>
            <person name="Zhong W.Y."/>
            <person name="Ma X.K."/>
            <person name="Ma L."/>
            <person name="Huang J."/>
            <person name="Chen G.Z."/>
            <person name="Huang M.Z."/>
            <person name="Huang L."/>
            <person name="Peng D.H."/>
            <person name="Luo Y.B."/>
            <person name="Zou S.Q."/>
            <person name="Chen S.P."/>
            <person name="Lan S."/>
            <person name="Tsai W.C."/>
            <person name="Van de Peer Y."/>
            <person name="Liu Z.J."/>
        </authorList>
    </citation>
    <scope>NUCLEOTIDE SEQUENCE [LARGE SCALE GENOMIC DNA]</scope>
    <source>
        <strain evidence="2">Lor287</strain>
    </source>
</reference>
<dbReference type="AlphaFoldDB" id="A0AAP0FXF3"/>